<name>A0AA86PDS2_9EUKA</name>
<gene>
    <name evidence="1" type="ORF">HINF_LOCUS24814</name>
    <name evidence="3" type="ORF">HINF_LOCUS27838</name>
    <name evidence="2" type="ORF">HINF_LOCUS48958</name>
    <name evidence="4" type="ORF">HINF_LOCUS59538</name>
</gene>
<keyword evidence="5" id="KW-1185">Reference proteome</keyword>
<evidence type="ECO:0000313" key="4">
    <source>
        <dbReference type="EMBL" id="CAL6079757.1"/>
    </source>
</evidence>
<proteinExistence type="predicted"/>
<comment type="caution">
    <text evidence="1">The sequence shown here is derived from an EMBL/GenBank/DDBJ whole genome shotgun (WGS) entry which is preliminary data.</text>
</comment>
<reference evidence="3 5" key="2">
    <citation type="submission" date="2024-07" db="EMBL/GenBank/DDBJ databases">
        <authorList>
            <person name="Akdeniz Z."/>
        </authorList>
    </citation>
    <scope>NUCLEOTIDE SEQUENCE [LARGE SCALE GENOMIC DNA]</scope>
</reference>
<dbReference type="Proteomes" id="UP001642409">
    <property type="component" value="Unassembled WGS sequence"/>
</dbReference>
<dbReference type="EMBL" id="CATOUU010000939">
    <property type="protein sequence ID" value="CAI9961313.1"/>
    <property type="molecule type" value="Genomic_DNA"/>
</dbReference>
<evidence type="ECO:0000313" key="1">
    <source>
        <dbReference type="EMBL" id="CAI9937169.1"/>
    </source>
</evidence>
<dbReference type="EMBL" id="CAXDID020000087">
    <property type="protein sequence ID" value="CAL6020817.1"/>
    <property type="molecule type" value="Genomic_DNA"/>
</dbReference>
<dbReference type="EMBL" id="CAXDID020000342">
    <property type="protein sequence ID" value="CAL6079757.1"/>
    <property type="molecule type" value="Genomic_DNA"/>
</dbReference>
<evidence type="ECO:0000313" key="2">
    <source>
        <dbReference type="EMBL" id="CAI9961313.1"/>
    </source>
</evidence>
<accession>A0AA86PDS2</accession>
<reference evidence="1" key="1">
    <citation type="submission" date="2023-06" db="EMBL/GenBank/DDBJ databases">
        <authorList>
            <person name="Kurt Z."/>
        </authorList>
    </citation>
    <scope>NUCLEOTIDE SEQUENCE</scope>
</reference>
<protein>
    <submittedName>
        <fullName evidence="1">Uncharacterized protein</fullName>
    </submittedName>
</protein>
<sequence>MAVQPPGTTELQIQERIPLFRRTEAVFEKELRDFESQQMVDLGTNKDCAYECQEKHIKNAVYNNKQIPTKPIEKEPYDIKGHVPNGPYTVYSISKPNPAIIYDFSSADYAFLDQNPQIADLEFEFTMTVLDLMFPSKYRNVNADIGGYVFQQIQAGVQNVASNPAYYGLQFPKISAASLTSTDLIYAHFVKQRDIYHQPLIPHLSTETTHRDKREYFCQPDKKLTKVNIQKTKQYLNTVLLYNMLAEYAVARELLNTYFFSLKYFDGLALIDNEITELNTSQGPFTQVVEEHIKNNTVQTLNTQINPVYQVMIPYKPYLGAEQLKQQLSRAMEHHKNLFTPLENTRGIVEKVKRETNEFLEFYNEVMDGVETE</sequence>
<evidence type="ECO:0000313" key="5">
    <source>
        <dbReference type="Proteomes" id="UP001642409"/>
    </source>
</evidence>
<evidence type="ECO:0000313" key="3">
    <source>
        <dbReference type="EMBL" id="CAL6020817.1"/>
    </source>
</evidence>
<dbReference type="AlphaFoldDB" id="A0AA86PDS2"/>
<dbReference type="EMBL" id="CATOUU010000644">
    <property type="protein sequence ID" value="CAI9937169.1"/>
    <property type="molecule type" value="Genomic_DNA"/>
</dbReference>
<organism evidence="1">
    <name type="scientific">Hexamita inflata</name>
    <dbReference type="NCBI Taxonomy" id="28002"/>
    <lineage>
        <taxon>Eukaryota</taxon>
        <taxon>Metamonada</taxon>
        <taxon>Diplomonadida</taxon>
        <taxon>Hexamitidae</taxon>
        <taxon>Hexamitinae</taxon>
        <taxon>Hexamita</taxon>
    </lineage>
</organism>